<dbReference type="Pfam" id="PF04545">
    <property type="entry name" value="Sigma70_r4"/>
    <property type="match status" value="1"/>
</dbReference>
<dbReference type="SUPFAM" id="SSF88659">
    <property type="entry name" value="Sigma3 and sigma4 domains of RNA polymerase sigma factors"/>
    <property type="match status" value="2"/>
</dbReference>
<dbReference type="PANTHER" id="PTHR30385">
    <property type="entry name" value="SIGMA FACTOR F FLAGELLAR"/>
    <property type="match status" value="1"/>
</dbReference>
<protein>
    <submittedName>
        <fullName evidence="1">RNA polymerase sigma factor</fullName>
    </submittedName>
</protein>
<dbReference type="InterPro" id="IPR013324">
    <property type="entry name" value="RNA_pol_sigma_r3/r4-like"/>
</dbReference>
<dbReference type="InterPro" id="IPR007624">
    <property type="entry name" value="RNA_pol_sigma70_r3"/>
</dbReference>
<dbReference type="InterPro" id="IPR036388">
    <property type="entry name" value="WH-like_DNA-bd_sf"/>
</dbReference>
<name>A0A059WK15_STRNR</name>
<gene>
    <name evidence="1" type="ORF">SALB_00484</name>
</gene>
<dbReference type="NCBIfam" id="TIGR02980">
    <property type="entry name" value="SigBFG"/>
    <property type="match status" value="1"/>
</dbReference>
<dbReference type="InterPro" id="IPR014284">
    <property type="entry name" value="RNA_pol_sigma-70_dom"/>
</dbReference>
<dbReference type="EMBL" id="BHXC01000002">
    <property type="protein sequence ID" value="GCB87815.1"/>
    <property type="molecule type" value="Genomic_DNA"/>
</dbReference>
<dbReference type="InterPro" id="IPR007630">
    <property type="entry name" value="RNA_pol_sigma70_r4"/>
</dbReference>
<dbReference type="Gene3D" id="1.10.10.10">
    <property type="entry name" value="Winged helix-like DNA-binding domain superfamily/Winged helix DNA-binding domain"/>
    <property type="match status" value="2"/>
</dbReference>
<sequence>MTTAVSTHTGIRHGHVQGPEHRTVSSGTGGLPYVADASKVAPKSAKALSRPFFERLAELEEGTHAYQYVRNTLVEMNLSLVRYVAARFRNRGGDPSEMEDIVQVGTIGLIKAIDRFDLSREVEFTTFAVPYIMGEIKRFFRDATWAVHVPRRLQELRIELAQAKERLFARLDRDPTVAELAQHLGIGEDQVIDGLIAGNGYTAGSLDQPTDPADDDSARTLADALGDEDPRLQLAEDLHALTPLVQKLDRRDRRILTLRFVHEKTQSEIGEELGVSQMHVSRLLARILGRLRTGLVGQS</sequence>
<dbReference type="Pfam" id="PF04539">
    <property type="entry name" value="Sigma70_r3"/>
    <property type="match status" value="1"/>
</dbReference>
<comment type="caution">
    <text evidence="1">The sequence shown here is derived from an EMBL/GenBank/DDBJ whole genome shotgun (WGS) entry which is preliminary data.</text>
</comment>
<dbReference type="RefSeq" id="WP_020930393.1">
    <property type="nucleotide sequence ID" value="NZ_BHXC01000002.1"/>
</dbReference>
<dbReference type="PROSITE" id="PS00715">
    <property type="entry name" value="SIGMA70_1"/>
    <property type="match status" value="1"/>
</dbReference>
<evidence type="ECO:0000313" key="2">
    <source>
        <dbReference type="Proteomes" id="UP000288351"/>
    </source>
</evidence>
<dbReference type="eggNOG" id="COG1191">
    <property type="taxonomic scope" value="Bacteria"/>
</dbReference>
<dbReference type="SUPFAM" id="SSF88946">
    <property type="entry name" value="Sigma2 domain of RNA polymerase sigma factors"/>
    <property type="match status" value="1"/>
</dbReference>
<dbReference type="PRINTS" id="PR00046">
    <property type="entry name" value="SIGMA70FCT"/>
</dbReference>
<dbReference type="InterPro" id="IPR014322">
    <property type="entry name" value="RNA_pol_sigma-B/F/G"/>
</dbReference>
<dbReference type="GO" id="GO:0016987">
    <property type="term" value="F:sigma factor activity"/>
    <property type="evidence" value="ECO:0007669"/>
    <property type="project" value="InterPro"/>
</dbReference>
<dbReference type="CDD" id="cd06171">
    <property type="entry name" value="Sigma70_r4"/>
    <property type="match status" value="1"/>
</dbReference>
<dbReference type="STRING" id="68570.DC74_7749"/>
<dbReference type="PANTHER" id="PTHR30385:SF4">
    <property type="entry name" value="RNA POLYMERASE SIGMA-E FACTOR"/>
    <property type="match status" value="1"/>
</dbReference>
<dbReference type="NCBIfam" id="TIGR02937">
    <property type="entry name" value="sigma70-ECF"/>
    <property type="match status" value="1"/>
</dbReference>
<dbReference type="InterPro" id="IPR000943">
    <property type="entry name" value="RNA_pol_sigma70"/>
</dbReference>
<organism evidence="1 2">
    <name type="scientific">Streptomyces noursei</name>
    <name type="common">Streptomyces albulus</name>
    <dbReference type="NCBI Taxonomy" id="1971"/>
    <lineage>
        <taxon>Bacteria</taxon>
        <taxon>Bacillati</taxon>
        <taxon>Actinomycetota</taxon>
        <taxon>Actinomycetes</taxon>
        <taxon>Kitasatosporales</taxon>
        <taxon>Streptomycetaceae</taxon>
        <taxon>Streptomyces</taxon>
    </lineage>
</organism>
<dbReference type="Gene3D" id="1.20.120.1810">
    <property type="match status" value="1"/>
</dbReference>
<accession>A0A059WK15</accession>
<reference evidence="1 2" key="1">
    <citation type="journal article" date="2019" name="Microbiol. Resour. Announc.">
        <title>Draft Genome Sequence of the Most Traditional epsilon-Poly-l-Lysine Producer, Streptomyces albulus NBRC14147.</title>
        <authorList>
            <person name="Yamanaka K."/>
            <person name="Hamano Y."/>
        </authorList>
    </citation>
    <scope>NUCLEOTIDE SEQUENCE [LARGE SCALE GENOMIC DNA]</scope>
    <source>
        <strain evidence="1 2">NBRC 14147</strain>
    </source>
</reference>
<dbReference type="GO" id="GO:0006352">
    <property type="term" value="P:DNA-templated transcription initiation"/>
    <property type="evidence" value="ECO:0007669"/>
    <property type="project" value="InterPro"/>
</dbReference>
<evidence type="ECO:0000313" key="1">
    <source>
        <dbReference type="EMBL" id="GCB87815.1"/>
    </source>
</evidence>
<proteinExistence type="predicted"/>
<dbReference type="Proteomes" id="UP000288351">
    <property type="component" value="Unassembled WGS sequence"/>
</dbReference>
<dbReference type="InterPro" id="IPR013325">
    <property type="entry name" value="RNA_pol_sigma_r2"/>
</dbReference>
<dbReference type="InterPro" id="IPR007627">
    <property type="entry name" value="RNA_pol_sigma70_r2"/>
</dbReference>
<dbReference type="GO" id="GO:0003677">
    <property type="term" value="F:DNA binding"/>
    <property type="evidence" value="ECO:0007669"/>
    <property type="project" value="InterPro"/>
</dbReference>
<dbReference type="Pfam" id="PF04542">
    <property type="entry name" value="Sigma70_r2"/>
    <property type="match status" value="1"/>
</dbReference>
<dbReference type="AlphaFoldDB" id="A0A059WK15"/>